<dbReference type="EMBL" id="LAZR01004369">
    <property type="protein sequence ID" value="KKN09248.1"/>
    <property type="molecule type" value="Genomic_DNA"/>
</dbReference>
<name>A0A0F9QVM4_9ZZZZ</name>
<dbReference type="AlphaFoldDB" id="A0A0F9QVM4"/>
<proteinExistence type="predicted"/>
<accession>A0A0F9QVM4</accession>
<reference evidence="1" key="1">
    <citation type="journal article" date="2015" name="Nature">
        <title>Complex archaea that bridge the gap between prokaryotes and eukaryotes.</title>
        <authorList>
            <person name="Spang A."/>
            <person name="Saw J.H."/>
            <person name="Jorgensen S.L."/>
            <person name="Zaremba-Niedzwiedzka K."/>
            <person name="Martijn J."/>
            <person name="Lind A.E."/>
            <person name="van Eijk R."/>
            <person name="Schleper C."/>
            <person name="Guy L."/>
            <person name="Ettema T.J."/>
        </authorList>
    </citation>
    <scope>NUCLEOTIDE SEQUENCE</scope>
</reference>
<organism evidence="1">
    <name type="scientific">marine sediment metagenome</name>
    <dbReference type="NCBI Taxonomy" id="412755"/>
    <lineage>
        <taxon>unclassified sequences</taxon>
        <taxon>metagenomes</taxon>
        <taxon>ecological metagenomes</taxon>
    </lineage>
</organism>
<gene>
    <name evidence="1" type="ORF">LCGC14_1048500</name>
</gene>
<comment type="caution">
    <text evidence="1">The sequence shown here is derived from an EMBL/GenBank/DDBJ whole genome shotgun (WGS) entry which is preliminary data.</text>
</comment>
<evidence type="ECO:0000313" key="1">
    <source>
        <dbReference type="EMBL" id="KKN09248.1"/>
    </source>
</evidence>
<protein>
    <submittedName>
        <fullName evidence="1">Uncharacterized protein</fullName>
    </submittedName>
</protein>
<sequence length="68" mass="7923">MRFYKNTVIYGFVSYLIGDLPYIYMDGTVFIECNATDFIEISGFSATDDFMVYPVDAYHHLTIEYLVI</sequence>